<dbReference type="InterPro" id="IPR010997">
    <property type="entry name" value="HRDC-like_sf"/>
</dbReference>
<dbReference type="GO" id="GO:0003677">
    <property type="term" value="F:DNA binding"/>
    <property type="evidence" value="ECO:0007669"/>
    <property type="project" value="InterPro"/>
</dbReference>
<dbReference type="GO" id="GO:0000725">
    <property type="term" value="P:recombinational repair"/>
    <property type="evidence" value="ECO:0007669"/>
    <property type="project" value="TreeGrafter"/>
</dbReference>
<dbReference type="InterPro" id="IPR002121">
    <property type="entry name" value="HRDC_dom"/>
</dbReference>
<accession>A0A8J3ZU34</accession>
<comment type="catalytic activity">
    <reaction evidence="9">
        <text>ATP + H2O = ADP + phosphate + H(+)</text>
        <dbReference type="Rhea" id="RHEA:13065"/>
        <dbReference type="ChEBI" id="CHEBI:15377"/>
        <dbReference type="ChEBI" id="CHEBI:15378"/>
        <dbReference type="ChEBI" id="CHEBI:30616"/>
        <dbReference type="ChEBI" id="CHEBI:43474"/>
        <dbReference type="ChEBI" id="CHEBI:456216"/>
        <dbReference type="EC" id="5.6.2.4"/>
    </reaction>
</comment>
<evidence type="ECO:0000256" key="8">
    <source>
        <dbReference type="ARBA" id="ARBA00034808"/>
    </source>
</evidence>
<dbReference type="GO" id="GO:0005829">
    <property type="term" value="C:cytosol"/>
    <property type="evidence" value="ECO:0007669"/>
    <property type="project" value="TreeGrafter"/>
</dbReference>
<evidence type="ECO:0000256" key="10">
    <source>
        <dbReference type="PROSITE-ProRule" id="PRU00560"/>
    </source>
</evidence>
<evidence type="ECO:0000256" key="9">
    <source>
        <dbReference type="ARBA" id="ARBA00048988"/>
    </source>
</evidence>
<reference evidence="14" key="1">
    <citation type="submission" date="2021-01" db="EMBL/GenBank/DDBJ databases">
        <title>Whole genome shotgun sequence of Virgisporangium ochraceum NBRC 16418.</title>
        <authorList>
            <person name="Komaki H."/>
            <person name="Tamura T."/>
        </authorList>
    </citation>
    <scope>NUCLEOTIDE SEQUENCE</scope>
    <source>
        <strain evidence="14">NBRC 16418</strain>
    </source>
</reference>
<keyword evidence="6" id="KW-0413">Isomerase</keyword>
<feature type="domain" description="HRDC" evidence="11">
    <location>
        <begin position="615"/>
        <end position="695"/>
    </location>
</feature>
<dbReference type="PROSITE" id="PS51198">
    <property type="entry name" value="UVRD_HELICASE_ATP_BIND"/>
    <property type="match status" value="1"/>
</dbReference>
<dbReference type="Pfam" id="PF13361">
    <property type="entry name" value="UvrD_C"/>
    <property type="match status" value="2"/>
</dbReference>
<comment type="catalytic activity">
    <reaction evidence="7">
        <text>Couples ATP hydrolysis with the unwinding of duplex DNA by translocating in the 3'-5' direction.</text>
        <dbReference type="EC" id="5.6.2.4"/>
    </reaction>
</comment>
<comment type="caution">
    <text evidence="14">The sequence shown here is derived from an EMBL/GenBank/DDBJ whole genome shotgun (WGS) entry which is preliminary data.</text>
</comment>
<feature type="binding site" evidence="10">
    <location>
        <begin position="31"/>
        <end position="38"/>
    </location>
    <ligand>
        <name>ATP</name>
        <dbReference type="ChEBI" id="CHEBI:30616"/>
    </ligand>
</feature>
<dbReference type="InterPro" id="IPR014016">
    <property type="entry name" value="UvrD-like_ATP-bd"/>
</dbReference>
<evidence type="ECO:0000256" key="2">
    <source>
        <dbReference type="ARBA" id="ARBA00022741"/>
    </source>
</evidence>
<feature type="domain" description="UvrD-like helicase ATP-binding" evidence="12">
    <location>
        <begin position="10"/>
        <end position="291"/>
    </location>
</feature>
<evidence type="ECO:0000256" key="7">
    <source>
        <dbReference type="ARBA" id="ARBA00034617"/>
    </source>
</evidence>
<evidence type="ECO:0000256" key="6">
    <source>
        <dbReference type="ARBA" id="ARBA00023235"/>
    </source>
</evidence>
<dbReference type="Gene3D" id="1.10.486.10">
    <property type="entry name" value="PCRA, domain 4"/>
    <property type="match status" value="2"/>
</dbReference>
<keyword evidence="5 10" id="KW-0067">ATP-binding</keyword>
<dbReference type="Proteomes" id="UP000635606">
    <property type="component" value="Unassembled WGS sequence"/>
</dbReference>
<evidence type="ECO:0000259" key="13">
    <source>
        <dbReference type="PROSITE" id="PS51217"/>
    </source>
</evidence>
<evidence type="ECO:0000256" key="4">
    <source>
        <dbReference type="ARBA" id="ARBA00022806"/>
    </source>
</evidence>
<dbReference type="AlphaFoldDB" id="A0A8J3ZU34"/>
<feature type="domain" description="UvrD-like helicase C-terminal" evidence="13">
    <location>
        <begin position="292"/>
        <end position="537"/>
    </location>
</feature>
<dbReference type="GO" id="GO:0043138">
    <property type="term" value="F:3'-5' DNA helicase activity"/>
    <property type="evidence" value="ECO:0007669"/>
    <property type="project" value="UniProtKB-EC"/>
</dbReference>
<evidence type="ECO:0000259" key="12">
    <source>
        <dbReference type="PROSITE" id="PS51198"/>
    </source>
</evidence>
<dbReference type="Gene3D" id="1.10.150.80">
    <property type="entry name" value="HRDC domain"/>
    <property type="match status" value="1"/>
</dbReference>
<proteinExistence type="inferred from homology"/>
<sequence>MPSAARAVLAGLDDEQRAAVTAPAGPVCILAGAGTGKTRAITARIAYRVLTGEVRPQHVLAVTFTNRAAAEMRSRLSALGVPGVQARTFHAAALRQLRYFAARLFVGRELPELVESKGRLVGLAASRAGLRLERTMARDLASEIEWAKSCLIEPTEYPIEVAKAGREPPIDAEKMSAVFVEYERVKRTAGTIDFEDLLRAAAWGIDLHSDVAEQIRAQYRHFVVDEYQDVNPVQQKLLDAWLGYRDDVTVVGDASQTIYSFTGASSEHLIDFPRRFRGATVVRLVRDYRSTPQVVGLANDVIGQARGELARLRLKLVGQRAPGPEPELRAYPDEPAEASAVARRCAELIAAGLPAKEIAILFRANAQSEAYEEALAEAGVPYVVHGGERFFERAEVRQAMVALRAATRTEEVYPSLRDTVVAALEAVKWRPDRPPGGGAAREQWEALAALVALTDEHPDHTLVEFNSELARRAAAQHVPVLDGVTLSSLHSAKGLEWDAVFLVGLVEGMLPTAYAKSPEALEEERRLLYVGITRARQWLWLSYAGARAPGGRQRRACRFLPSLNPDRPKTRMAAVRTKRDPDGTRRRVLVSCRVCGATLLSGGDRKLGRCAGCPSDLDEELLERLHEWRANRAGAQKLPAFVVFTDATLTALAERRPASTEELAGIAGIGPRKLTMYGPEVLAIVAGATVGPRPGGDAAEVEDL</sequence>
<name>A0A8J3ZU34_9ACTN</name>
<keyword evidence="15" id="KW-1185">Reference proteome</keyword>
<dbReference type="Gene3D" id="1.10.10.160">
    <property type="match status" value="1"/>
</dbReference>
<keyword evidence="4 10" id="KW-0347">Helicase</keyword>
<dbReference type="EC" id="5.6.2.4" evidence="8"/>
<organism evidence="14 15">
    <name type="scientific">Virgisporangium ochraceum</name>
    <dbReference type="NCBI Taxonomy" id="65505"/>
    <lineage>
        <taxon>Bacteria</taxon>
        <taxon>Bacillati</taxon>
        <taxon>Actinomycetota</taxon>
        <taxon>Actinomycetes</taxon>
        <taxon>Micromonosporales</taxon>
        <taxon>Micromonosporaceae</taxon>
        <taxon>Virgisporangium</taxon>
    </lineage>
</organism>
<evidence type="ECO:0000256" key="5">
    <source>
        <dbReference type="ARBA" id="ARBA00022840"/>
    </source>
</evidence>
<keyword evidence="2 10" id="KW-0547">Nucleotide-binding</keyword>
<dbReference type="CDD" id="cd18807">
    <property type="entry name" value="SF1_C_UvrD"/>
    <property type="match status" value="1"/>
</dbReference>
<evidence type="ECO:0000256" key="3">
    <source>
        <dbReference type="ARBA" id="ARBA00022801"/>
    </source>
</evidence>
<dbReference type="GO" id="GO:0005524">
    <property type="term" value="F:ATP binding"/>
    <property type="evidence" value="ECO:0007669"/>
    <property type="project" value="UniProtKB-UniRule"/>
</dbReference>
<dbReference type="SUPFAM" id="SSF52540">
    <property type="entry name" value="P-loop containing nucleoside triphosphate hydrolases"/>
    <property type="match status" value="1"/>
</dbReference>
<dbReference type="PROSITE" id="PS51217">
    <property type="entry name" value="UVRD_HELICASE_CTER"/>
    <property type="match status" value="1"/>
</dbReference>
<dbReference type="GO" id="GO:0033202">
    <property type="term" value="C:DNA helicase complex"/>
    <property type="evidence" value="ECO:0007669"/>
    <property type="project" value="TreeGrafter"/>
</dbReference>
<dbReference type="InterPro" id="IPR027417">
    <property type="entry name" value="P-loop_NTPase"/>
</dbReference>
<dbReference type="Gene3D" id="3.40.50.300">
    <property type="entry name" value="P-loop containing nucleotide triphosphate hydrolases"/>
    <property type="match status" value="3"/>
</dbReference>
<dbReference type="Pfam" id="PF00580">
    <property type="entry name" value="UvrD-helicase"/>
    <property type="match status" value="1"/>
</dbReference>
<comment type="similarity">
    <text evidence="1">Belongs to the helicase family. UvrD subfamily.</text>
</comment>
<dbReference type="PROSITE" id="PS50967">
    <property type="entry name" value="HRDC"/>
    <property type="match status" value="1"/>
</dbReference>
<dbReference type="SUPFAM" id="SSF47819">
    <property type="entry name" value="HRDC-like"/>
    <property type="match status" value="1"/>
</dbReference>
<dbReference type="GO" id="GO:0016787">
    <property type="term" value="F:hydrolase activity"/>
    <property type="evidence" value="ECO:0007669"/>
    <property type="project" value="UniProtKB-UniRule"/>
</dbReference>
<evidence type="ECO:0000259" key="11">
    <source>
        <dbReference type="PROSITE" id="PS50967"/>
    </source>
</evidence>
<evidence type="ECO:0000313" key="14">
    <source>
        <dbReference type="EMBL" id="GIJ70217.1"/>
    </source>
</evidence>
<gene>
    <name evidence="14" type="ORF">Voc01_051340</name>
</gene>
<evidence type="ECO:0000313" key="15">
    <source>
        <dbReference type="Proteomes" id="UP000635606"/>
    </source>
</evidence>
<evidence type="ECO:0000256" key="1">
    <source>
        <dbReference type="ARBA" id="ARBA00009922"/>
    </source>
</evidence>
<keyword evidence="3 10" id="KW-0378">Hydrolase</keyword>
<dbReference type="EMBL" id="BOPH01000073">
    <property type="protein sequence ID" value="GIJ70217.1"/>
    <property type="molecule type" value="Genomic_DNA"/>
</dbReference>
<dbReference type="SMART" id="SM00341">
    <property type="entry name" value="HRDC"/>
    <property type="match status" value="1"/>
</dbReference>
<dbReference type="InterPro" id="IPR014017">
    <property type="entry name" value="DNA_helicase_UvrD-like_C"/>
</dbReference>
<dbReference type="PANTHER" id="PTHR11070">
    <property type="entry name" value="UVRD / RECB / PCRA DNA HELICASE FAMILY MEMBER"/>
    <property type="match status" value="1"/>
</dbReference>
<dbReference type="PANTHER" id="PTHR11070:SF69">
    <property type="entry name" value="ATP-DEPENDENT DNA HELICASE UVRD2"/>
    <property type="match status" value="1"/>
</dbReference>
<dbReference type="CDD" id="cd17932">
    <property type="entry name" value="DEXQc_UvrD"/>
    <property type="match status" value="1"/>
</dbReference>
<dbReference type="Pfam" id="PF00570">
    <property type="entry name" value="HRDC"/>
    <property type="match status" value="1"/>
</dbReference>
<protein>
    <recommendedName>
        <fullName evidence="8">DNA 3'-5' helicase</fullName>
        <ecNumber evidence="8">5.6.2.4</ecNumber>
    </recommendedName>
</protein>
<dbReference type="InterPro" id="IPR044876">
    <property type="entry name" value="HRDC_dom_sf"/>
</dbReference>
<dbReference type="InterPro" id="IPR013986">
    <property type="entry name" value="DExx_box_DNA_helicase_dom_sf"/>
</dbReference>
<dbReference type="InterPro" id="IPR000212">
    <property type="entry name" value="DNA_helicase_UvrD/REP"/>
</dbReference>